<dbReference type="Proteomes" id="UP000275012">
    <property type="component" value="Unassembled WGS sequence"/>
</dbReference>
<organism evidence="1 2">
    <name type="scientific">Solilutibacter pythonis</name>
    <dbReference type="NCBI Taxonomy" id="2483112"/>
    <lineage>
        <taxon>Bacteria</taxon>
        <taxon>Pseudomonadati</taxon>
        <taxon>Pseudomonadota</taxon>
        <taxon>Gammaproteobacteria</taxon>
        <taxon>Lysobacterales</taxon>
        <taxon>Lysobacteraceae</taxon>
        <taxon>Solilutibacter</taxon>
    </lineage>
</organism>
<dbReference type="EMBL" id="RFLY01000002">
    <property type="protein sequence ID" value="RMH94411.1"/>
    <property type="molecule type" value="Genomic_DNA"/>
</dbReference>
<dbReference type="AlphaFoldDB" id="A0A3M2HXG2"/>
<gene>
    <name evidence="1" type="ORF">EBB59_01580</name>
</gene>
<evidence type="ECO:0000313" key="2">
    <source>
        <dbReference type="Proteomes" id="UP000275012"/>
    </source>
</evidence>
<name>A0A3M2HXG2_9GAMM</name>
<dbReference type="RefSeq" id="WP_211327673.1">
    <property type="nucleotide sequence ID" value="NZ_RFLY01000002.1"/>
</dbReference>
<accession>A0A3M2HXG2</accession>
<evidence type="ECO:0000313" key="1">
    <source>
        <dbReference type="EMBL" id="RMH94411.1"/>
    </source>
</evidence>
<sequence>MALPLALAIVFAIALGIALRPQFATGVILDQAGRALGLEITANGPAEYGILGTPRIVLRDVHARQPGAMRELLAVERLYLSVPWRTLTSRGATPDIERIELDAPKLDLSALAQWRKSQPPSTQTRLPTLERGLRVTGGEVIGEGWRLDGIGIDSAHLAPKQAFAARLRGRYSGNALRLPFDLQLKLSRPESPAAFGLAGRVEPQSGDWRLPTYLRLSAPLRWGDDGLHLAPARIGARLRYENGDEPIPFSIGLYGPVRISTEGLAWPRLALALRGNGPIPRLEGTGQLNLGERLALALDGHVAEWPRAWPAPPAPLSTSRSPLRFVLGYDGAPGLGEVIALRLQRDAAHFDSRLRLHEMLAWRDTAQTGSPLPPLDGRLSIPRLEIDGAVLEGVEVDIDDPGIAPLKPSK</sequence>
<evidence type="ECO:0008006" key="3">
    <source>
        <dbReference type="Google" id="ProtNLM"/>
    </source>
</evidence>
<keyword evidence="2" id="KW-1185">Reference proteome</keyword>
<comment type="caution">
    <text evidence="1">The sequence shown here is derived from an EMBL/GenBank/DDBJ whole genome shotgun (WGS) entry which is preliminary data.</text>
</comment>
<proteinExistence type="predicted"/>
<protein>
    <recommendedName>
        <fullName evidence="3">Dicarboxylate transport domain-containing protein</fullName>
    </recommendedName>
</protein>
<reference evidence="1 2" key="1">
    <citation type="submission" date="2018-10" db="EMBL/GenBank/DDBJ databases">
        <title>Proposal of Lysobacter pythonis sp. nov. isolated from royal pythons (Python regius).</title>
        <authorList>
            <person name="Hans-Juergen B."/>
            <person name="Huptas C."/>
            <person name="Sandra B."/>
            <person name="Igor L."/>
            <person name="Joachim S."/>
            <person name="Siegfried S."/>
            <person name="Mareike W."/>
            <person name="Peter K."/>
        </authorList>
    </citation>
    <scope>NUCLEOTIDE SEQUENCE [LARGE SCALE GENOMIC DNA]</scope>
    <source>
        <strain evidence="1 2">4284/11</strain>
    </source>
</reference>